<dbReference type="SUPFAM" id="SSF49562">
    <property type="entry name" value="C2 domain (Calcium/lipid-binding domain, CaLB)"/>
    <property type="match status" value="3"/>
</dbReference>
<dbReference type="Pfam" id="PF00168">
    <property type="entry name" value="C2"/>
    <property type="match status" value="4"/>
</dbReference>
<evidence type="ECO:0000256" key="8">
    <source>
        <dbReference type="ARBA" id="ARBA00023136"/>
    </source>
</evidence>
<dbReference type="Gene3D" id="2.60.40.150">
    <property type="entry name" value="C2 domain"/>
    <property type="match status" value="3"/>
</dbReference>
<dbReference type="GO" id="GO:0030315">
    <property type="term" value="C:T-tubule"/>
    <property type="evidence" value="ECO:0007669"/>
    <property type="project" value="TreeGrafter"/>
</dbReference>
<dbReference type="InterPro" id="IPR055072">
    <property type="entry name" value="Ferlin_DSRM"/>
</dbReference>
<dbReference type="SMART" id="SM00239">
    <property type="entry name" value="C2"/>
    <property type="match status" value="3"/>
</dbReference>
<dbReference type="Pfam" id="PF22901">
    <property type="entry name" value="dsrm_Ferlin"/>
    <property type="match status" value="1"/>
</dbReference>
<dbReference type="GO" id="GO:0031410">
    <property type="term" value="C:cytoplasmic vesicle"/>
    <property type="evidence" value="ECO:0007669"/>
    <property type="project" value="TreeGrafter"/>
</dbReference>
<protein>
    <submittedName>
        <fullName evidence="12">Dysferlin, limb girdle muscular dystrophy 2B (Autosomal recessive)</fullName>
    </submittedName>
</protein>
<accession>A0A1A8MCN4</accession>
<evidence type="ECO:0000256" key="2">
    <source>
        <dbReference type="ARBA" id="ARBA00007561"/>
    </source>
</evidence>
<dbReference type="InterPro" id="IPR037721">
    <property type="entry name" value="Ferlin"/>
</dbReference>
<evidence type="ECO:0000256" key="7">
    <source>
        <dbReference type="ARBA" id="ARBA00022989"/>
    </source>
</evidence>
<feature type="transmembrane region" description="Helical" evidence="10">
    <location>
        <begin position="841"/>
        <end position="861"/>
    </location>
</feature>
<gene>
    <name evidence="12" type="primary">DYSF</name>
</gene>
<feature type="domain" description="C2" evidence="11">
    <location>
        <begin position="593"/>
        <end position="741"/>
    </location>
</feature>
<dbReference type="PANTHER" id="PTHR12546">
    <property type="entry name" value="FER-1-LIKE"/>
    <property type="match status" value="1"/>
</dbReference>
<keyword evidence="5" id="KW-0677">Repeat</keyword>
<dbReference type="FunFam" id="2.60.40.150:FF:000009">
    <property type="entry name" value="dysferlin isoform X2"/>
    <property type="match status" value="1"/>
</dbReference>
<dbReference type="GO" id="GO:0002281">
    <property type="term" value="P:macrophage activation involved in immune response"/>
    <property type="evidence" value="ECO:0007669"/>
    <property type="project" value="TreeGrafter"/>
</dbReference>
<evidence type="ECO:0000256" key="6">
    <source>
        <dbReference type="ARBA" id="ARBA00022837"/>
    </source>
</evidence>
<keyword evidence="6" id="KW-0106">Calcium</keyword>
<dbReference type="GO" id="GO:0002280">
    <property type="term" value="P:monocyte activation involved in immune response"/>
    <property type="evidence" value="ECO:0007669"/>
    <property type="project" value="TreeGrafter"/>
</dbReference>
<dbReference type="FunFam" id="2.60.40.150:FF:000026">
    <property type="entry name" value="dysferlin isoform X2"/>
    <property type="match status" value="1"/>
</dbReference>
<feature type="domain" description="C2" evidence="11">
    <location>
        <begin position="67"/>
        <end position="193"/>
    </location>
</feature>
<keyword evidence="7 10" id="KW-1133">Transmembrane helix</keyword>
<keyword evidence="4" id="KW-0479">Metal-binding</keyword>
<evidence type="ECO:0000256" key="9">
    <source>
        <dbReference type="SAM" id="MobiDB-lite"/>
    </source>
</evidence>
<dbReference type="CDD" id="cd04017">
    <property type="entry name" value="C2D_Ferlin"/>
    <property type="match status" value="1"/>
</dbReference>
<dbReference type="GO" id="GO:0050765">
    <property type="term" value="P:negative regulation of phagocytosis"/>
    <property type="evidence" value="ECO:0007669"/>
    <property type="project" value="TreeGrafter"/>
</dbReference>
<dbReference type="InterPro" id="IPR000008">
    <property type="entry name" value="C2_dom"/>
</dbReference>
<dbReference type="InterPro" id="IPR037723">
    <property type="entry name" value="C2D_Ferlin"/>
</dbReference>
<dbReference type="PANTHER" id="PTHR12546:SF44">
    <property type="entry name" value="DYSFERLIN"/>
    <property type="match status" value="1"/>
</dbReference>
<dbReference type="PROSITE" id="PS50004">
    <property type="entry name" value="C2"/>
    <property type="match status" value="3"/>
</dbReference>
<dbReference type="GO" id="GO:0006906">
    <property type="term" value="P:vesicle fusion"/>
    <property type="evidence" value="ECO:0007669"/>
    <property type="project" value="TreeGrafter"/>
</dbReference>
<reference evidence="12" key="1">
    <citation type="submission" date="2016-05" db="EMBL/GenBank/DDBJ databases">
        <authorList>
            <person name="Lavstsen T."/>
            <person name="Jespersen J.S."/>
        </authorList>
    </citation>
    <scope>NUCLEOTIDE SEQUENCE</scope>
    <source>
        <tissue evidence="12">Brain</tissue>
    </source>
</reference>
<dbReference type="EMBL" id="HAEF01013434">
    <property type="protein sequence ID" value="SBR54593.1"/>
    <property type="molecule type" value="Transcribed_RNA"/>
</dbReference>
<dbReference type="InterPro" id="IPR032362">
    <property type="entry name" value="Ferlin_C"/>
</dbReference>
<dbReference type="GO" id="GO:0033292">
    <property type="term" value="P:T-tubule organization"/>
    <property type="evidence" value="ECO:0007669"/>
    <property type="project" value="TreeGrafter"/>
</dbReference>
<dbReference type="InterPro" id="IPR035892">
    <property type="entry name" value="C2_domain_sf"/>
</dbReference>
<feature type="region of interest" description="Disordered" evidence="9">
    <location>
        <begin position="791"/>
        <end position="814"/>
    </location>
</feature>
<dbReference type="AlphaFoldDB" id="A0A1A8MCN4"/>
<keyword evidence="8 10" id="KW-0472">Membrane</keyword>
<dbReference type="CDD" id="cd08374">
    <property type="entry name" value="C2F_Ferlin"/>
    <property type="match status" value="1"/>
</dbReference>
<dbReference type="GO" id="GO:0046872">
    <property type="term" value="F:metal ion binding"/>
    <property type="evidence" value="ECO:0007669"/>
    <property type="project" value="UniProtKB-KW"/>
</dbReference>
<dbReference type="InterPro" id="IPR037725">
    <property type="entry name" value="C2F_Ferlin"/>
</dbReference>
<dbReference type="InterPro" id="IPR037724">
    <property type="entry name" value="C2E_Ferlin"/>
</dbReference>
<reference evidence="12" key="2">
    <citation type="submission" date="2016-06" db="EMBL/GenBank/DDBJ databases">
        <title>The genome of a short-lived fish provides insights into sex chromosome evolution and the genetic control of aging.</title>
        <authorList>
            <person name="Reichwald K."/>
            <person name="Felder M."/>
            <person name="Petzold A."/>
            <person name="Koch P."/>
            <person name="Groth M."/>
            <person name="Platzer M."/>
        </authorList>
    </citation>
    <scope>NUCLEOTIDE SEQUENCE</scope>
    <source>
        <tissue evidence="12">Brain</tissue>
    </source>
</reference>
<feature type="compositionally biased region" description="Basic and acidic residues" evidence="9">
    <location>
        <begin position="794"/>
        <end position="814"/>
    </location>
</feature>
<evidence type="ECO:0000256" key="4">
    <source>
        <dbReference type="ARBA" id="ARBA00022723"/>
    </source>
</evidence>
<dbReference type="CDD" id="cd04037">
    <property type="entry name" value="C2E_Ferlin"/>
    <property type="match status" value="1"/>
</dbReference>
<evidence type="ECO:0000256" key="5">
    <source>
        <dbReference type="ARBA" id="ARBA00022737"/>
    </source>
</evidence>
<evidence type="ECO:0000313" key="12">
    <source>
        <dbReference type="EMBL" id="SBR54593.1"/>
    </source>
</evidence>
<name>A0A1A8MCN4_9TELE</name>
<feature type="domain" description="C2" evidence="11">
    <location>
        <begin position="359"/>
        <end position="477"/>
    </location>
</feature>
<keyword evidence="3 10" id="KW-0812">Transmembrane</keyword>
<comment type="subcellular location">
    <subcellularLocation>
        <location evidence="1">Membrane</location>
        <topology evidence="1">Single-pass membrane protein</topology>
    </subcellularLocation>
</comment>
<organism evidence="12">
    <name type="scientific">Nothobranchius pienaari</name>
    <dbReference type="NCBI Taxonomy" id="704102"/>
    <lineage>
        <taxon>Eukaryota</taxon>
        <taxon>Metazoa</taxon>
        <taxon>Chordata</taxon>
        <taxon>Craniata</taxon>
        <taxon>Vertebrata</taxon>
        <taxon>Euteleostomi</taxon>
        <taxon>Actinopterygii</taxon>
        <taxon>Neopterygii</taxon>
        <taxon>Teleostei</taxon>
        <taxon>Neoteleostei</taxon>
        <taxon>Acanthomorphata</taxon>
        <taxon>Ovalentaria</taxon>
        <taxon>Atherinomorphae</taxon>
        <taxon>Cyprinodontiformes</taxon>
        <taxon>Nothobranchiidae</taxon>
        <taxon>Nothobranchius</taxon>
    </lineage>
</organism>
<comment type="similarity">
    <text evidence="2">Belongs to the ferlin family.</text>
</comment>
<dbReference type="Pfam" id="PF16165">
    <property type="entry name" value="Ferlin_C"/>
    <property type="match status" value="1"/>
</dbReference>
<evidence type="ECO:0000256" key="10">
    <source>
        <dbReference type="SAM" id="Phobius"/>
    </source>
</evidence>
<sequence length="882" mass="102035">MRLPGGQWIGMPEGYTDVNGEKAVPKDEVECPPGWVWDEVEWSEDLNRAVDDQEDKHDDKSVTTTFGVNRPTISCFFDRGTRYHLRCYMYQARDLLAMDKDSFSDPYAIVSFLHQSQRTVTVRNTLNPTWDQTLIFYEVEIFGDPEETAANPPNIMVEFYDEDTYGADEFMGRCVCQPCHGPSPRLAWFPICRGDRSAGELLAAFELIRREKPAVHHLPGLEGDVSSTHVLDELMFPGFLSENLQQQQWPEESDLPYPPPQREPNVYMEEESLDWWSKFYASIGDKSKYGTYLERGFDTLKVYDQELEKVEDFKGLSDFCQTFKLYRGKSQDEGDDPSVVGEFKGMFKVYPLPDDPSAPAPPRQFRKLPPNGTEECLVRVYVIQAQGLQPKDANGKCDPYVKITLGKKTISDHENYVPCTLDPVFGKMFELTCSLPLEKDLRVMLYDHDMITKDEKIGETIIDLENRFLSKYGALCGLPQSHCVSGVNQWRDQLTPRQLLCRLCERRNLQKPVYEDDAVRFRGQRYTVADLEDKNISKRYLGPMKERLSLHILRKMGLVPEHLETRPLYSPLQPDIEQGRLTMWVDLFPKSLGPPGPPFNVTPRKAKKFFLRCIIWNTSDVILDDVSISGEKMSDIYVKGWLDGHEHHKQKTDVHYRSLGGEGNFNYRFLFPFHYLPAEQLCVVDKKEHFWSLDKSETKLVPKLTIQIWDNDKFSFDDYLGHLVMDLNHMLRPAKSPEKCTLQLLDQPADKLVSLFEQKTVKGWWPCACEQNGEKIIAGKVEMSLEIVTEQEQEERPAGLGRDEPNMNPHLEEPQRPETSFLWFSSPFKTLKFIVWRRFKWLIILFVILFFILLFLGVFLYSFPNYAAMKMVGPFGQAKSKD</sequence>
<proteinExistence type="inferred from homology"/>
<evidence type="ECO:0000259" key="11">
    <source>
        <dbReference type="PROSITE" id="PS50004"/>
    </source>
</evidence>
<evidence type="ECO:0000256" key="3">
    <source>
        <dbReference type="ARBA" id="ARBA00022692"/>
    </source>
</evidence>
<evidence type="ECO:0000256" key="1">
    <source>
        <dbReference type="ARBA" id="ARBA00004167"/>
    </source>
</evidence>
<dbReference type="GO" id="GO:0001778">
    <property type="term" value="P:plasma membrane repair"/>
    <property type="evidence" value="ECO:0007669"/>
    <property type="project" value="TreeGrafter"/>
</dbReference>